<dbReference type="Proteomes" id="UP001596258">
    <property type="component" value="Unassembled WGS sequence"/>
</dbReference>
<dbReference type="RefSeq" id="WP_164505623.1">
    <property type="nucleotide sequence ID" value="NZ_JBHSSO010000068.1"/>
</dbReference>
<name>A0ABW1UBC3_9LACO</name>
<comment type="caution">
    <text evidence="1">The sequence shown here is derived from an EMBL/GenBank/DDBJ whole genome shotgun (WGS) entry which is preliminary data.</text>
</comment>
<organism evidence="1 2">
    <name type="scientific">Levilactobacillus angrenensis</name>
    <dbReference type="NCBI Taxonomy" id="2486020"/>
    <lineage>
        <taxon>Bacteria</taxon>
        <taxon>Bacillati</taxon>
        <taxon>Bacillota</taxon>
        <taxon>Bacilli</taxon>
        <taxon>Lactobacillales</taxon>
        <taxon>Lactobacillaceae</taxon>
        <taxon>Levilactobacillus</taxon>
    </lineage>
</organism>
<accession>A0ABW1UBC3</accession>
<evidence type="ECO:0000313" key="2">
    <source>
        <dbReference type="Proteomes" id="UP001596258"/>
    </source>
</evidence>
<gene>
    <name evidence="1" type="ORF">ACFP1M_09725</name>
</gene>
<reference evidence="2" key="1">
    <citation type="journal article" date="2019" name="Int. J. Syst. Evol. Microbiol.">
        <title>The Global Catalogue of Microorganisms (GCM) 10K type strain sequencing project: providing services to taxonomists for standard genome sequencing and annotation.</title>
        <authorList>
            <consortium name="The Broad Institute Genomics Platform"/>
            <consortium name="The Broad Institute Genome Sequencing Center for Infectious Disease"/>
            <person name="Wu L."/>
            <person name="Ma J."/>
        </authorList>
    </citation>
    <scope>NUCLEOTIDE SEQUENCE [LARGE SCALE GENOMIC DNA]</scope>
    <source>
        <strain evidence="2">CCM 8893</strain>
    </source>
</reference>
<protein>
    <submittedName>
        <fullName evidence="1">Uncharacterized protein</fullName>
    </submittedName>
</protein>
<sequence>MSRRRAKAAVATLYYAVVLILVATHQDMLAMWGMAIGMVIGAGEQLFQK</sequence>
<keyword evidence="2" id="KW-1185">Reference proteome</keyword>
<dbReference type="EMBL" id="JBHSSO010000068">
    <property type="protein sequence ID" value="MFC6290448.1"/>
    <property type="molecule type" value="Genomic_DNA"/>
</dbReference>
<proteinExistence type="predicted"/>
<evidence type="ECO:0000313" key="1">
    <source>
        <dbReference type="EMBL" id="MFC6290448.1"/>
    </source>
</evidence>